<dbReference type="EMBL" id="SOAZ01000002">
    <property type="protein sequence ID" value="TDT63287.1"/>
    <property type="molecule type" value="Genomic_DNA"/>
</dbReference>
<dbReference type="InterPro" id="IPR007863">
    <property type="entry name" value="Peptidase_M16_C"/>
</dbReference>
<sequence length="975" mass="112760">MYFEVGKTYHGFKLIEQKEVKELNSTARLFVHEKSGARLFSLQNDDDNKVFSISFRTPPENSTGVPHIMEHSVLCGSRKFPVKEPFVELAKGSLNTYLNAMTFSDKTMYPVASKNDKDFLNLMDVYLDAVFYPNIYKYPEILMQEGWHYELENRDDELTYKGVVYNEMKGAFSSPEGVLMRKVQESLFPDTTYRYESGGDPDVIPELTYEEFIDFHKKYYHPSNSYIYLYGNGNIDELLKFIDGEYLKNFDKTLVDSRIEVQKPFSQMREMAVEYPIAPSEREEDRTFLSLNFAVGRSTDPEIYLAFDILEHLLLETPAAPLKKALNEAEIGKDVFGSFDSSILQPVFTVVVKNSSEEKKDKFKEVVFDTLKKLVKEGIDKKLIEASINAKEFILREAEFQGYPKGLLYNIKCMDSWLHDEDPTLHLTYESTLNKIKKALITNYFEELIEKYILNNNHSSLLIVKPRKGLAEEKAEELRKKLADYKGSLSEEEIKNIIENTRKLRERQEAEDSPEDLEKIPLLSLKDINPKADVLPFEEREEGGIKVLFHPIFTNNIAYIDLYFDTRTVQQDMIPYITLLAGVLGKVSTERYELQDLSNEINIHTGGIRFSAEAYSKNESDEIYYPKFIVKSKALVDKLPKLLDLVGEIVGHTRFDDKRRIKEIVQEMRSRIEMTIFDHGHVVVQNRVASYFSPVGKYVEVLSGLSFYKFLSDLEKNFDARFEEIRDNLIKVSKAIFNKKHLIVSVTTDGEDYKAFKKSFKNLYDHLGNEELELNEYDLELEKLNEGLMTSAKVQYVAKAYSFLKLGYKYTGSLLVLKTILSLDYLWNKVRVQGGAYGGFARVDRSGNISFGSYRDPNLKETLSTYDNVYKYLLNFDASEREMTKYIIGTFSGIDYPLTPAMKGQRSTINYIRQLTQEDIQREREEVLNTKKEDIKGFAKLVKDAMEQGYICVLGNEDKIKLNKDLFNNLVTVFE</sequence>
<proteinExistence type="predicted"/>
<dbReference type="Pfam" id="PF22516">
    <property type="entry name" value="PreP_C"/>
    <property type="match status" value="1"/>
</dbReference>
<keyword evidence="1" id="KW-0175">Coiled coil</keyword>
<dbReference type="GO" id="GO:0004222">
    <property type="term" value="F:metalloendopeptidase activity"/>
    <property type="evidence" value="ECO:0007669"/>
    <property type="project" value="TreeGrafter"/>
</dbReference>
<comment type="caution">
    <text evidence="3">The sequence shown here is derived from an EMBL/GenBank/DDBJ whole genome shotgun (WGS) entry which is preliminary data.</text>
</comment>
<dbReference type="Pfam" id="PF05193">
    <property type="entry name" value="Peptidase_M16_C"/>
    <property type="match status" value="1"/>
</dbReference>
<dbReference type="GO" id="GO:0016485">
    <property type="term" value="P:protein processing"/>
    <property type="evidence" value="ECO:0007669"/>
    <property type="project" value="TreeGrafter"/>
</dbReference>
<organism evidence="3 4">
    <name type="scientific">Fonticella tunisiensis</name>
    <dbReference type="NCBI Taxonomy" id="1096341"/>
    <lineage>
        <taxon>Bacteria</taxon>
        <taxon>Bacillati</taxon>
        <taxon>Bacillota</taxon>
        <taxon>Clostridia</taxon>
        <taxon>Eubacteriales</taxon>
        <taxon>Clostridiaceae</taxon>
        <taxon>Fonticella</taxon>
    </lineage>
</organism>
<keyword evidence="4" id="KW-1185">Reference proteome</keyword>
<dbReference type="OrthoDB" id="9762027at2"/>
<evidence type="ECO:0000259" key="2">
    <source>
        <dbReference type="SMART" id="SM01264"/>
    </source>
</evidence>
<dbReference type="RefSeq" id="WP_133626951.1">
    <property type="nucleotide sequence ID" value="NZ_SOAZ01000002.1"/>
</dbReference>
<accession>A0A4R7KT78</accession>
<dbReference type="InterPro" id="IPR055130">
    <property type="entry name" value="PreP_C"/>
</dbReference>
<dbReference type="PANTHER" id="PTHR43016:SF13">
    <property type="entry name" value="PRESEQUENCE PROTEASE, MITOCHONDRIAL"/>
    <property type="match status" value="1"/>
</dbReference>
<protein>
    <recommendedName>
        <fullName evidence="2">Peptidase M16C associated domain-containing protein</fullName>
    </recommendedName>
</protein>
<dbReference type="Gene3D" id="3.30.830.10">
    <property type="entry name" value="Metalloenzyme, LuxS/M16 peptidase-like"/>
    <property type="match status" value="4"/>
</dbReference>
<feature type="coiled-coil region" evidence="1">
    <location>
        <begin position="468"/>
        <end position="511"/>
    </location>
</feature>
<evidence type="ECO:0000256" key="1">
    <source>
        <dbReference type="SAM" id="Coils"/>
    </source>
</evidence>
<dbReference type="Proteomes" id="UP000295325">
    <property type="component" value="Unassembled WGS sequence"/>
</dbReference>
<dbReference type="SUPFAM" id="SSF63411">
    <property type="entry name" value="LuxS/MPP-like metallohydrolase"/>
    <property type="match status" value="4"/>
</dbReference>
<dbReference type="SMART" id="SM01264">
    <property type="entry name" value="M16C_associated"/>
    <property type="match status" value="1"/>
</dbReference>
<feature type="domain" description="Peptidase M16C associated" evidence="2">
    <location>
        <begin position="464"/>
        <end position="714"/>
    </location>
</feature>
<dbReference type="GO" id="GO:0046872">
    <property type="term" value="F:metal ion binding"/>
    <property type="evidence" value="ECO:0007669"/>
    <property type="project" value="InterPro"/>
</dbReference>
<evidence type="ECO:0000313" key="3">
    <source>
        <dbReference type="EMBL" id="TDT63287.1"/>
    </source>
</evidence>
<name>A0A4R7KT78_9CLOT</name>
<evidence type="ECO:0000313" key="4">
    <source>
        <dbReference type="Proteomes" id="UP000295325"/>
    </source>
</evidence>
<dbReference type="InterPro" id="IPR013578">
    <property type="entry name" value="Peptidase_M16C_assoc"/>
</dbReference>
<gene>
    <name evidence="3" type="ORF">EDD71_10246</name>
</gene>
<dbReference type="PANTHER" id="PTHR43016">
    <property type="entry name" value="PRESEQUENCE PROTEASE"/>
    <property type="match status" value="1"/>
</dbReference>
<dbReference type="Pfam" id="PF08367">
    <property type="entry name" value="M16C_assoc"/>
    <property type="match status" value="1"/>
</dbReference>
<dbReference type="InterPro" id="IPR011249">
    <property type="entry name" value="Metalloenz_LuxS/M16"/>
</dbReference>
<dbReference type="AlphaFoldDB" id="A0A4R7KT78"/>
<reference evidence="3 4" key="1">
    <citation type="submission" date="2019-03" db="EMBL/GenBank/DDBJ databases">
        <title>Genomic Encyclopedia of Type Strains, Phase IV (KMG-IV): sequencing the most valuable type-strain genomes for metagenomic binning, comparative biology and taxonomic classification.</title>
        <authorList>
            <person name="Goeker M."/>
        </authorList>
    </citation>
    <scope>NUCLEOTIDE SEQUENCE [LARGE SCALE GENOMIC DNA]</scope>
    <source>
        <strain evidence="3 4">DSM 24455</strain>
    </source>
</reference>
<dbReference type="FunFam" id="3.30.830.10:FF:000034">
    <property type="entry name" value="presequence protease 1, chloroplastic/mitochondrial"/>
    <property type="match status" value="1"/>
</dbReference>